<comment type="caution">
    <text evidence="3">The sequence shown here is derived from an EMBL/GenBank/DDBJ whole genome shotgun (WGS) entry which is preliminary data.</text>
</comment>
<dbReference type="SUPFAM" id="SSF63520">
    <property type="entry name" value="PTS-regulatory domain, PRD"/>
    <property type="match status" value="2"/>
</dbReference>
<dbReference type="OrthoDB" id="9813552at2"/>
<dbReference type="InterPro" id="IPR004341">
    <property type="entry name" value="CAT_RNA-bd_dom"/>
</dbReference>
<keyword evidence="4" id="KW-1185">Reference proteome</keyword>
<feature type="domain" description="PRD" evidence="2">
    <location>
        <begin position="63"/>
        <end position="169"/>
    </location>
</feature>
<organism evidence="3 4">
    <name type="scientific">Liquorilactobacillus uvarum DSM 19971</name>
    <dbReference type="NCBI Taxonomy" id="1423812"/>
    <lineage>
        <taxon>Bacteria</taxon>
        <taxon>Bacillati</taxon>
        <taxon>Bacillota</taxon>
        <taxon>Bacilli</taxon>
        <taxon>Lactobacillales</taxon>
        <taxon>Lactobacillaceae</taxon>
        <taxon>Liquorilactobacillus</taxon>
    </lineage>
</organism>
<dbReference type="AlphaFoldDB" id="A0A0R1Q7Y6"/>
<dbReference type="PANTHER" id="PTHR30185">
    <property type="entry name" value="CRYPTIC BETA-GLUCOSIDE BGL OPERON ANTITERMINATOR"/>
    <property type="match status" value="1"/>
</dbReference>
<dbReference type="GO" id="GO:0003723">
    <property type="term" value="F:RNA binding"/>
    <property type="evidence" value="ECO:0007669"/>
    <property type="project" value="InterPro"/>
</dbReference>
<gene>
    <name evidence="3" type="ORF">FD20_GL000403</name>
</gene>
<dbReference type="SUPFAM" id="SSF50151">
    <property type="entry name" value="SacY-like RNA-binding domain"/>
    <property type="match status" value="1"/>
</dbReference>
<dbReference type="Pfam" id="PF00874">
    <property type="entry name" value="PRD"/>
    <property type="match status" value="2"/>
</dbReference>
<proteinExistence type="predicted"/>
<name>A0A0R1Q7Y6_9LACO</name>
<evidence type="ECO:0000313" key="3">
    <source>
        <dbReference type="EMBL" id="KRL37371.1"/>
    </source>
</evidence>
<protein>
    <submittedName>
        <fullName evidence="3">BglG5 protein</fullName>
    </submittedName>
</protein>
<dbReference type="Gene3D" id="1.10.1790.10">
    <property type="entry name" value="PRD domain"/>
    <property type="match status" value="2"/>
</dbReference>
<evidence type="ECO:0000256" key="1">
    <source>
        <dbReference type="ARBA" id="ARBA00022737"/>
    </source>
</evidence>
<evidence type="ECO:0000313" key="4">
    <source>
        <dbReference type="Proteomes" id="UP000051155"/>
    </source>
</evidence>
<dbReference type="EMBL" id="AZEG01000012">
    <property type="protein sequence ID" value="KRL37371.1"/>
    <property type="molecule type" value="Genomic_DNA"/>
</dbReference>
<dbReference type="Proteomes" id="UP000051155">
    <property type="component" value="Unassembled WGS sequence"/>
</dbReference>
<dbReference type="PATRIC" id="fig|1423812.3.peg.422"/>
<accession>A0A0R1Q7Y6</accession>
<dbReference type="RefSeq" id="WP_057737133.1">
    <property type="nucleotide sequence ID" value="NZ_AZEG01000012.1"/>
</dbReference>
<dbReference type="InterPro" id="IPR036634">
    <property type="entry name" value="PRD_sf"/>
</dbReference>
<dbReference type="Gene3D" id="2.30.24.10">
    <property type="entry name" value="CAT RNA-binding domain"/>
    <property type="match status" value="1"/>
</dbReference>
<feature type="domain" description="PRD" evidence="2">
    <location>
        <begin position="170"/>
        <end position="282"/>
    </location>
</feature>
<sequence>MNFIRNFNNNAALVSDKEGVEWVVVGKGVGFGRKTGEMVDDSLVEHKFVAADKNSPEIEEFKDIKPQALQLTTEVVKLIEPLLKLTYNDYQYFTLADHIDFALKRARDGIEIDNGTVRWEVRKLFTCEFKVAQKAVELIKKKTGMTFSDSEVVFLTYHFVNAESDGSKLQETIKISRLIAGIVEIVQYQYHITLDTESFNYNRFITHLRAMMVQQLSKSQSGGSELDPSLLELMRVKYPLAFSTVERIDAFMQEKAGWKLESDGKVYMALHIWRVTHRQKIE</sequence>
<dbReference type="Pfam" id="PF03123">
    <property type="entry name" value="CAT_RBD"/>
    <property type="match status" value="1"/>
</dbReference>
<dbReference type="GO" id="GO:0006355">
    <property type="term" value="P:regulation of DNA-templated transcription"/>
    <property type="evidence" value="ECO:0007669"/>
    <property type="project" value="InterPro"/>
</dbReference>
<dbReference type="InterPro" id="IPR050661">
    <property type="entry name" value="BglG_antiterminators"/>
</dbReference>
<dbReference type="SMART" id="SM01061">
    <property type="entry name" value="CAT_RBD"/>
    <property type="match status" value="1"/>
</dbReference>
<dbReference type="PANTHER" id="PTHR30185:SF15">
    <property type="entry name" value="CRYPTIC BETA-GLUCOSIDE BGL OPERON ANTITERMINATOR"/>
    <property type="match status" value="1"/>
</dbReference>
<keyword evidence="1" id="KW-0677">Repeat</keyword>
<dbReference type="InterPro" id="IPR036650">
    <property type="entry name" value="CAT_RNA-bd_dom_sf"/>
</dbReference>
<reference evidence="3 4" key="1">
    <citation type="journal article" date="2015" name="Genome Announc.">
        <title>Expanding the biotechnology potential of lactobacilli through comparative genomics of 213 strains and associated genera.</title>
        <authorList>
            <person name="Sun Z."/>
            <person name="Harris H.M."/>
            <person name="McCann A."/>
            <person name="Guo C."/>
            <person name="Argimon S."/>
            <person name="Zhang W."/>
            <person name="Yang X."/>
            <person name="Jeffery I.B."/>
            <person name="Cooney J.C."/>
            <person name="Kagawa T.F."/>
            <person name="Liu W."/>
            <person name="Song Y."/>
            <person name="Salvetti E."/>
            <person name="Wrobel A."/>
            <person name="Rasinkangas P."/>
            <person name="Parkhill J."/>
            <person name="Rea M.C."/>
            <person name="O'Sullivan O."/>
            <person name="Ritari J."/>
            <person name="Douillard F.P."/>
            <person name="Paul Ross R."/>
            <person name="Yang R."/>
            <person name="Briner A.E."/>
            <person name="Felis G.E."/>
            <person name="de Vos W.M."/>
            <person name="Barrangou R."/>
            <person name="Klaenhammer T.R."/>
            <person name="Caufield P.W."/>
            <person name="Cui Y."/>
            <person name="Zhang H."/>
            <person name="O'Toole P.W."/>
        </authorList>
    </citation>
    <scope>NUCLEOTIDE SEQUENCE [LARGE SCALE GENOMIC DNA]</scope>
    <source>
        <strain evidence="3 4">DSM 19971</strain>
    </source>
</reference>
<dbReference type="PROSITE" id="PS51372">
    <property type="entry name" value="PRD_2"/>
    <property type="match status" value="2"/>
</dbReference>
<evidence type="ECO:0000259" key="2">
    <source>
        <dbReference type="PROSITE" id="PS51372"/>
    </source>
</evidence>
<dbReference type="InterPro" id="IPR011608">
    <property type="entry name" value="PRD"/>
</dbReference>
<dbReference type="STRING" id="1423812.FD20_GL000403"/>